<protein>
    <submittedName>
        <fullName evidence="2">Uncharacterized protein</fullName>
    </submittedName>
</protein>
<keyword evidence="1" id="KW-0812">Transmembrane</keyword>
<organism evidence="2 3">
    <name type="scientific">Adonisia turfae CCMR0082</name>
    <dbReference type="NCBI Taxonomy" id="2304604"/>
    <lineage>
        <taxon>Bacteria</taxon>
        <taxon>Bacillati</taxon>
        <taxon>Cyanobacteriota</taxon>
        <taxon>Adonisia</taxon>
        <taxon>Adonisia turfae</taxon>
    </lineage>
</organism>
<dbReference type="AlphaFoldDB" id="A0A6M0SAW0"/>
<accession>A0A6M0SAW0</accession>
<proteinExistence type="predicted"/>
<sequence length="141" mass="15956">MSLGIVDQGEAEMISPRPYRNDAALMMQLGFSCLAVVLGLAALAIGGARRNELFASKREIREAADVFEYTKEQGLFHVGRDYQLIDYSCDKNNPPKLRIKGFFTNEVDEVRVFDKDGRLIGFYTPETDVFDFKPHPRCEGE</sequence>
<name>A0A6M0SAW0_9CYAN</name>
<evidence type="ECO:0000256" key="1">
    <source>
        <dbReference type="SAM" id="Phobius"/>
    </source>
</evidence>
<keyword evidence="1" id="KW-0472">Membrane</keyword>
<reference evidence="2 3" key="1">
    <citation type="journal article" date="2020" name="Microb. Ecol.">
        <title>Ecogenomics of the Marine Benthic Filamentous Cyanobacterium Adonisia.</title>
        <authorList>
            <person name="Walter J.M."/>
            <person name="Coutinho F.H."/>
            <person name="Leomil L."/>
            <person name="Hargreaves P.I."/>
            <person name="Campeao M.E."/>
            <person name="Vieira V.V."/>
            <person name="Silva B.S."/>
            <person name="Fistarol G.O."/>
            <person name="Salomon P.S."/>
            <person name="Sawabe T."/>
            <person name="Mino S."/>
            <person name="Hosokawa M."/>
            <person name="Miyashita H."/>
            <person name="Maruyama F."/>
            <person name="van Verk M.C."/>
            <person name="Dutilh B.E."/>
            <person name="Thompson C.C."/>
            <person name="Thompson F.L."/>
        </authorList>
    </citation>
    <scope>NUCLEOTIDE SEQUENCE [LARGE SCALE GENOMIC DNA]</scope>
    <source>
        <strain evidence="2 3">CCMR0082</strain>
    </source>
</reference>
<feature type="transmembrane region" description="Helical" evidence="1">
    <location>
        <begin position="25"/>
        <end position="48"/>
    </location>
</feature>
<evidence type="ECO:0000313" key="2">
    <source>
        <dbReference type="EMBL" id="NEZ65600.1"/>
    </source>
</evidence>
<keyword evidence="1" id="KW-1133">Transmembrane helix</keyword>
<dbReference type="Proteomes" id="UP000473574">
    <property type="component" value="Unassembled WGS sequence"/>
</dbReference>
<comment type="caution">
    <text evidence="2">The sequence shown here is derived from an EMBL/GenBank/DDBJ whole genome shotgun (WGS) entry which is preliminary data.</text>
</comment>
<gene>
    <name evidence="2" type="ORF">D0962_23060</name>
</gene>
<evidence type="ECO:0000313" key="3">
    <source>
        <dbReference type="Proteomes" id="UP000473574"/>
    </source>
</evidence>
<dbReference type="EMBL" id="QZCE01000002">
    <property type="protein sequence ID" value="NEZ65600.1"/>
    <property type="molecule type" value="Genomic_DNA"/>
</dbReference>